<gene>
    <name evidence="6" type="ORF">TPC1_10071</name>
</gene>
<dbReference type="PANTHER" id="PTHR11647:SF1">
    <property type="entry name" value="COLLAPSIN RESPONSE MEDIATOR PROTEIN"/>
    <property type="match status" value="1"/>
</dbReference>
<feature type="non-terminal residue" evidence="6">
    <location>
        <position position="1"/>
    </location>
</feature>
<dbReference type="InterPro" id="IPR006680">
    <property type="entry name" value="Amidohydro-rel"/>
</dbReference>
<sequence>LKNCRCFHYNPEPITSVINIEIIDGKITAFPVVINEEKYDQIYDLVGKEVFPGGVDPHVHFSYVQGGKAISADSFESGSKAAICGGTTTIMDFVEAKDQQTAKEAIQARKKMAYDQNCLVDFAFHFSICNMNQKNLIDEAAQFEESFKIYTVYNGLKIDSASDLHELFSKIAAKNKIAMIHCENDQIIAQKVSKATDISQMNQVRPEWNELEAISRVLTIAELVNCSIHIAHVSLAAAVEIIQTYKERYNNKQISCEITGHHFCLNNQLYFNHQFKELLVMAPPLQSEQNLQQIQKLITKIDMTCSDHCPFTVIQRNGSFLPFQFDNYIERKFFEMPGGTNGVQVRFIATYNQIKQNNGSLEQISKITSQNAADRYKLKGKGRIAIGYDADLTVINFAEETIFNKSMMIENCDATLFEGLKFRGKIEKVFVKGELYENGKQIPKGRYLRE</sequence>
<dbReference type="PANTHER" id="PTHR11647">
    <property type="entry name" value="HYDRANTOINASE/DIHYDROPYRIMIDINASE FAMILY MEMBER"/>
    <property type="match status" value="1"/>
</dbReference>
<organism evidence="6">
    <name type="scientific">Trepomonas sp. PC1</name>
    <dbReference type="NCBI Taxonomy" id="1076344"/>
    <lineage>
        <taxon>Eukaryota</taxon>
        <taxon>Metamonada</taxon>
        <taxon>Diplomonadida</taxon>
        <taxon>Hexamitidae</taxon>
        <taxon>Hexamitinae</taxon>
        <taxon>Trepomonas</taxon>
    </lineage>
</organism>
<dbReference type="EC" id="3.5.2.2" evidence="4"/>
<name>A0A146KM17_9EUKA</name>
<dbReference type="GO" id="GO:0005829">
    <property type="term" value="C:cytosol"/>
    <property type="evidence" value="ECO:0007669"/>
    <property type="project" value="TreeGrafter"/>
</dbReference>
<evidence type="ECO:0000259" key="5">
    <source>
        <dbReference type="Pfam" id="PF01979"/>
    </source>
</evidence>
<dbReference type="Gene3D" id="3.20.20.140">
    <property type="entry name" value="Metal-dependent hydrolases"/>
    <property type="match status" value="1"/>
</dbReference>
<dbReference type="InterPro" id="IPR032466">
    <property type="entry name" value="Metal_Hydrolase"/>
</dbReference>
<comment type="similarity">
    <text evidence="2">Belongs to the metallo-dependent hydrolases superfamily. Hydantoinase/dihydropyrimidinase family.</text>
</comment>
<proteinExistence type="inferred from homology"/>
<dbReference type="AlphaFoldDB" id="A0A146KM17"/>
<dbReference type="Pfam" id="PF01979">
    <property type="entry name" value="Amidohydro_1"/>
    <property type="match status" value="1"/>
</dbReference>
<protein>
    <recommendedName>
        <fullName evidence="4">dihydropyrimidinase</fullName>
        <ecNumber evidence="4">3.5.2.2</ecNumber>
    </recommendedName>
</protein>
<evidence type="ECO:0000256" key="1">
    <source>
        <dbReference type="ARBA" id="ARBA00001947"/>
    </source>
</evidence>
<dbReference type="FunFam" id="3.20.20.140:FF:000174">
    <property type="entry name" value="Dihydropyrimidinase-related protein 2"/>
    <property type="match status" value="1"/>
</dbReference>
<evidence type="ECO:0000256" key="3">
    <source>
        <dbReference type="ARBA" id="ARBA00036696"/>
    </source>
</evidence>
<feature type="domain" description="Amidohydrolase-related" evidence="5">
    <location>
        <begin position="50"/>
        <end position="435"/>
    </location>
</feature>
<evidence type="ECO:0000256" key="4">
    <source>
        <dbReference type="ARBA" id="ARBA00039113"/>
    </source>
</evidence>
<dbReference type="SUPFAM" id="SSF51338">
    <property type="entry name" value="Composite domain of metallo-dependent hydrolases"/>
    <property type="match status" value="1"/>
</dbReference>
<dbReference type="EMBL" id="GDID01000051">
    <property type="protein sequence ID" value="JAP96555.1"/>
    <property type="molecule type" value="Transcribed_RNA"/>
</dbReference>
<dbReference type="InterPro" id="IPR011059">
    <property type="entry name" value="Metal-dep_hydrolase_composite"/>
</dbReference>
<dbReference type="SUPFAM" id="SSF51556">
    <property type="entry name" value="Metallo-dependent hydrolases"/>
    <property type="match status" value="1"/>
</dbReference>
<dbReference type="Gene3D" id="2.30.40.10">
    <property type="entry name" value="Urease, subunit C, domain 1"/>
    <property type="match status" value="1"/>
</dbReference>
<dbReference type="InterPro" id="IPR050378">
    <property type="entry name" value="Metallo-dep_Hydrolases_sf"/>
</dbReference>
<evidence type="ECO:0000256" key="2">
    <source>
        <dbReference type="ARBA" id="ARBA00008829"/>
    </source>
</evidence>
<accession>A0A146KM17</accession>
<comment type="cofactor">
    <cofactor evidence="1">
        <name>Zn(2+)</name>
        <dbReference type="ChEBI" id="CHEBI:29105"/>
    </cofactor>
</comment>
<comment type="catalytic activity">
    <reaction evidence="3">
        <text>5,6-dihydrouracil + H2O = 3-(carbamoylamino)propanoate + H(+)</text>
        <dbReference type="Rhea" id="RHEA:16121"/>
        <dbReference type="ChEBI" id="CHEBI:11892"/>
        <dbReference type="ChEBI" id="CHEBI:15377"/>
        <dbReference type="ChEBI" id="CHEBI:15378"/>
        <dbReference type="ChEBI" id="CHEBI:15901"/>
        <dbReference type="EC" id="3.5.2.2"/>
    </reaction>
</comment>
<evidence type="ECO:0000313" key="6">
    <source>
        <dbReference type="EMBL" id="JAP96555.1"/>
    </source>
</evidence>
<reference evidence="6" key="1">
    <citation type="submission" date="2015-07" db="EMBL/GenBank/DDBJ databases">
        <title>Adaptation to a free-living lifestyle via gene acquisitions in the diplomonad Trepomonas sp. PC1.</title>
        <authorList>
            <person name="Xu F."/>
            <person name="Jerlstrom-Hultqvist J."/>
            <person name="Kolisko M."/>
            <person name="Simpson A.G.B."/>
            <person name="Roger A.J."/>
            <person name="Svard S.G."/>
            <person name="Andersson J.O."/>
        </authorList>
    </citation>
    <scope>NUCLEOTIDE SEQUENCE</scope>
    <source>
        <strain evidence="6">PC1</strain>
    </source>
</reference>
<dbReference type="GO" id="GO:0004157">
    <property type="term" value="F:dihydropyrimidinase activity"/>
    <property type="evidence" value="ECO:0007669"/>
    <property type="project" value="UniProtKB-EC"/>
</dbReference>